<dbReference type="EMBL" id="JAATLK010000001">
    <property type="protein sequence ID" value="NIZ46400.1"/>
    <property type="molecule type" value="Genomic_DNA"/>
</dbReference>
<evidence type="ECO:0000313" key="2">
    <source>
        <dbReference type="Proteomes" id="UP000752013"/>
    </source>
</evidence>
<protein>
    <recommendedName>
        <fullName evidence="3">Outer membrane protein beta-barrel domain-containing protein</fullName>
    </recommendedName>
</protein>
<proteinExistence type="predicted"/>
<comment type="caution">
    <text evidence="1">The sequence shown here is derived from an EMBL/GenBank/DDBJ whole genome shotgun (WGS) entry which is preliminary data.</text>
</comment>
<dbReference type="AlphaFoldDB" id="A0A968GAN7"/>
<name>A0A968GAN7_9SPIO</name>
<sequence length="252" mass="27908">MNNKLLAQLFFILPLIISPIIALEDIHIGIQAGGELAATFSKYHTAHDSSYREHSFFELFTANDTHRRLISGGFLGGVFTEIGFSPTFSLHIGFNIGFARSLSQKNPILTKQESTLNFKTTVATHQSLQLDLLLNFRPHISGFYSKFGIGGIINTPPTVIAIDENGKKQKQAANMSTIHLGLNIINESGWTIALGYLEEHFLHIGLRVALDVTSLFIQKNSHDPESPPIAYAHMSPFAIGLTLGYSYKFLTY</sequence>
<organism evidence="1 2">
    <name type="scientific">Entomospira nematocerorum</name>
    <dbReference type="NCBI Taxonomy" id="2719987"/>
    <lineage>
        <taxon>Bacteria</taxon>
        <taxon>Pseudomonadati</taxon>
        <taxon>Spirochaetota</taxon>
        <taxon>Spirochaetia</taxon>
        <taxon>Spirochaetales</taxon>
        <taxon>Spirochaetaceae</taxon>
        <taxon>Entomospira</taxon>
    </lineage>
</organism>
<reference evidence="1" key="1">
    <citation type="submission" date="2020-03" db="EMBL/GenBank/DDBJ databases">
        <title>Spirochaetal bacteria isolated from arthropods constitute a novel genus Entomospira genus novum within the order Spirochaetales.</title>
        <authorList>
            <person name="Grana-Miraglia L."/>
            <person name="Sikutova S."/>
            <person name="Fingerle V."/>
            <person name="Sing A."/>
            <person name="Castillo-Ramirez S."/>
            <person name="Margos G."/>
            <person name="Rudolf I."/>
        </authorList>
    </citation>
    <scope>NUCLEOTIDE SEQUENCE</scope>
    <source>
        <strain evidence="1">BR208</strain>
    </source>
</reference>
<dbReference type="Proteomes" id="UP000752013">
    <property type="component" value="Unassembled WGS sequence"/>
</dbReference>
<evidence type="ECO:0000313" key="1">
    <source>
        <dbReference type="EMBL" id="NIZ46400.1"/>
    </source>
</evidence>
<accession>A0A968GAN7</accession>
<dbReference type="RefSeq" id="WP_167702869.1">
    <property type="nucleotide sequence ID" value="NZ_CP118168.1"/>
</dbReference>
<gene>
    <name evidence="1" type="ORF">HCT46_00460</name>
</gene>
<evidence type="ECO:0008006" key="3">
    <source>
        <dbReference type="Google" id="ProtNLM"/>
    </source>
</evidence>
<keyword evidence="2" id="KW-1185">Reference proteome</keyword>